<evidence type="ECO:0000313" key="1">
    <source>
        <dbReference type="EMBL" id="KAF2653879.1"/>
    </source>
</evidence>
<protein>
    <submittedName>
        <fullName evidence="1">Uncharacterized protein</fullName>
    </submittedName>
</protein>
<dbReference type="OrthoDB" id="5372859at2759"/>
<evidence type="ECO:0000313" key="2">
    <source>
        <dbReference type="Proteomes" id="UP000799324"/>
    </source>
</evidence>
<sequence>MSTKQSRLMDLSFPAELLLKIIQQIPFEANHLRELSLVHSRFGELIANYERSLTKSFACSQLPHAFADFPCGDSDVSFDWLSQCIRQYDIVDDVMAVLVSDLNCFAVERHNMALANTGLLLLYRLNSMDTYTKKMTFINTLPRDPLTAIFVAIQCSKLTARYHGQGIINQRTYGRFLDANHLELRNELEFCFSEGAMNLGPDFIHESLYHKDTSETTLMCLYHDHGIHDWDTNVPEGEFMPPITEGPERNPDSKPRTLYTTLLERMADLMESPLDEVVSRINEDVETADHSLAWLSLSSKARLIQGLDLDYADEA</sequence>
<name>A0A6A6T1C0_9PLEO</name>
<organism evidence="1 2">
    <name type="scientific">Lophiostoma macrostomum CBS 122681</name>
    <dbReference type="NCBI Taxonomy" id="1314788"/>
    <lineage>
        <taxon>Eukaryota</taxon>
        <taxon>Fungi</taxon>
        <taxon>Dikarya</taxon>
        <taxon>Ascomycota</taxon>
        <taxon>Pezizomycotina</taxon>
        <taxon>Dothideomycetes</taxon>
        <taxon>Pleosporomycetidae</taxon>
        <taxon>Pleosporales</taxon>
        <taxon>Lophiostomataceae</taxon>
        <taxon>Lophiostoma</taxon>
    </lineage>
</organism>
<keyword evidence="2" id="KW-1185">Reference proteome</keyword>
<reference evidence="1" key="1">
    <citation type="journal article" date="2020" name="Stud. Mycol.">
        <title>101 Dothideomycetes genomes: a test case for predicting lifestyles and emergence of pathogens.</title>
        <authorList>
            <person name="Haridas S."/>
            <person name="Albert R."/>
            <person name="Binder M."/>
            <person name="Bloem J."/>
            <person name="Labutti K."/>
            <person name="Salamov A."/>
            <person name="Andreopoulos B."/>
            <person name="Baker S."/>
            <person name="Barry K."/>
            <person name="Bills G."/>
            <person name="Bluhm B."/>
            <person name="Cannon C."/>
            <person name="Castanera R."/>
            <person name="Culley D."/>
            <person name="Daum C."/>
            <person name="Ezra D."/>
            <person name="Gonzalez J."/>
            <person name="Henrissat B."/>
            <person name="Kuo A."/>
            <person name="Liang C."/>
            <person name="Lipzen A."/>
            <person name="Lutzoni F."/>
            <person name="Magnuson J."/>
            <person name="Mondo S."/>
            <person name="Nolan M."/>
            <person name="Ohm R."/>
            <person name="Pangilinan J."/>
            <person name="Park H.-J."/>
            <person name="Ramirez L."/>
            <person name="Alfaro M."/>
            <person name="Sun H."/>
            <person name="Tritt A."/>
            <person name="Yoshinaga Y."/>
            <person name="Zwiers L.-H."/>
            <person name="Turgeon B."/>
            <person name="Goodwin S."/>
            <person name="Spatafora J."/>
            <person name="Crous P."/>
            <person name="Grigoriev I."/>
        </authorList>
    </citation>
    <scope>NUCLEOTIDE SEQUENCE</scope>
    <source>
        <strain evidence="1">CBS 122681</strain>
    </source>
</reference>
<proteinExistence type="predicted"/>
<gene>
    <name evidence="1" type="ORF">K491DRAFT_497864</name>
</gene>
<dbReference type="EMBL" id="MU004373">
    <property type="protein sequence ID" value="KAF2653879.1"/>
    <property type="molecule type" value="Genomic_DNA"/>
</dbReference>
<dbReference type="Proteomes" id="UP000799324">
    <property type="component" value="Unassembled WGS sequence"/>
</dbReference>
<accession>A0A6A6T1C0</accession>
<dbReference type="AlphaFoldDB" id="A0A6A6T1C0"/>